<protein>
    <recommendedName>
        <fullName evidence="3">SseB family protein</fullName>
    </recommendedName>
</protein>
<dbReference type="AlphaFoldDB" id="A0AB39TV79"/>
<evidence type="ECO:0000256" key="1">
    <source>
        <dbReference type="SAM" id="MobiDB-lite"/>
    </source>
</evidence>
<evidence type="ECO:0008006" key="3">
    <source>
        <dbReference type="Google" id="ProtNLM"/>
    </source>
</evidence>
<name>A0AB39TV79_9ACTN</name>
<dbReference type="EMBL" id="CP163445">
    <property type="protein sequence ID" value="XDQ82994.1"/>
    <property type="molecule type" value="Genomic_DNA"/>
</dbReference>
<organism evidence="2">
    <name type="scientific">Streptomyces sp. Y1</name>
    <dbReference type="NCBI Taxonomy" id="3238634"/>
    <lineage>
        <taxon>Bacteria</taxon>
        <taxon>Bacillati</taxon>
        <taxon>Actinomycetota</taxon>
        <taxon>Actinomycetes</taxon>
        <taxon>Kitasatosporales</taxon>
        <taxon>Streptomycetaceae</taxon>
        <taxon>Streptomyces</taxon>
    </lineage>
</organism>
<sequence>MIEPANARLADLLDRGADGHEPGPEAVLEALFDGGVFVPVTDAGSVLFLPDDERRPTLLGFTDAALGARLLPAAAGMVHCDAARLREILETTGVAVLGIRSGNGQATVPAQVLRHWASRGPGAEMQLDWSADPVAVALRDALARRIREFPAVRSAWVAHARWRESGEEQLIVHLAVDEDLPSASAHNLMRTLLREEVTLGPEHPEVGMLALHPATHADSIADLDRRGLDTVRHDAASGRVHVISREFDDPAVVAANGAPAPVTQPRPRRRWFGRS</sequence>
<gene>
    <name evidence="2" type="ORF">AB2U05_33075</name>
</gene>
<accession>A0AB39TV79</accession>
<proteinExistence type="predicted"/>
<dbReference type="RefSeq" id="WP_369185212.1">
    <property type="nucleotide sequence ID" value="NZ_CP163445.1"/>
</dbReference>
<feature type="region of interest" description="Disordered" evidence="1">
    <location>
        <begin position="256"/>
        <end position="275"/>
    </location>
</feature>
<reference evidence="2" key="1">
    <citation type="submission" date="2024-07" db="EMBL/GenBank/DDBJ databases">
        <authorList>
            <person name="Yu S.T."/>
        </authorList>
    </citation>
    <scope>NUCLEOTIDE SEQUENCE</scope>
    <source>
        <strain evidence="2">Y1</strain>
    </source>
</reference>
<feature type="compositionally biased region" description="Basic residues" evidence="1">
    <location>
        <begin position="266"/>
        <end position="275"/>
    </location>
</feature>
<evidence type="ECO:0000313" key="2">
    <source>
        <dbReference type="EMBL" id="XDQ82994.1"/>
    </source>
</evidence>